<dbReference type="PROSITE" id="PS51257">
    <property type="entry name" value="PROKAR_LIPOPROTEIN"/>
    <property type="match status" value="1"/>
</dbReference>
<dbReference type="EMBL" id="UINC01018154">
    <property type="protein sequence ID" value="SVA75986.1"/>
    <property type="molecule type" value="Genomic_DNA"/>
</dbReference>
<name>A0A381YFT5_9ZZZZ</name>
<evidence type="ECO:0008006" key="2">
    <source>
        <dbReference type="Google" id="ProtNLM"/>
    </source>
</evidence>
<sequence>MNKKLLLLITFPFFISSCTAVNEMHTVSHDPHAGDRFWTWGKVEPSYDNIIQEVSIESERYSMRKAEAMAIPSGKKFHYARETYEQKQVVGSVIKYCESDDLGYGGNCVVSRTGNRIVYKDIDDYNAKFEEKRRMQKIVDWNKKYLEEEKNKQRALLEEQVSPDQKP</sequence>
<protein>
    <recommendedName>
        <fullName evidence="2">Lipoprotein</fullName>
    </recommendedName>
</protein>
<gene>
    <name evidence="1" type="ORF">METZ01_LOCUS128840</name>
</gene>
<reference evidence="1" key="1">
    <citation type="submission" date="2018-05" db="EMBL/GenBank/DDBJ databases">
        <authorList>
            <person name="Lanie J.A."/>
            <person name="Ng W.-L."/>
            <person name="Kazmierczak K.M."/>
            <person name="Andrzejewski T.M."/>
            <person name="Davidsen T.M."/>
            <person name="Wayne K.J."/>
            <person name="Tettelin H."/>
            <person name="Glass J.I."/>
            <person name="Rusch D."/>
            <person name="Podicherti R."/>
            <person name="Tsui H.-C.T."/>
            <person name="Winkler M.E."/>
        </authorList>
    </citation>
    <scope>NUCLEOTIDE SEQUENCE</scope>
</reference>
<proteinExistence type="predicted"/>
<evidence type="ECO:0000313" key="1">
    <source>
        <dbReference type="EMBL" id="SVA75986.1"/>
    </source>
</evidence>
<dbReference type="AlphaFoldDB" id="A0A381YFT5"/>
<accession>A0A381YFT5</accession>
<organism evidence="1">
    <name type="scientific">marine metagenome</name>
    <dbReference type="NCBI Taxonomy" id="408172"/>
    <lineage>
        <taxon>unclassified sequences</taxon>
        <taxon>metagenomes</taxon>
        <taxon>ecological metagenomes</taxon>
    </lineage>
</organism>